<dbReference type="InterPro" id="IPR050557">
    <property type="entry name" value="RTX_toxin/Mannuronan_C5-epim"/>
</dbReference>
<dbReference type="InterPro" id="IPR001343">
    <property type="entry name" value="Hemolysn_Ca-bd"/>
</dbReference>
<dbReference type="PROSITE" id="PS00330">
    <property type="entry name" value="HEMOLYSIN_CALCIUM"/>
    <property type="match status" value="1"/>
</dbReference>
<name>A0A4Y8ZLJ2_9SPHN</name>
<dbReference type="InterPro" id="IPR010566">
    <property type="entry name" value="Haemolys_ca-bd"/>
</dbReference>
<evidence type="ECO:0000256" key="2">
    <source>
        <dbReference type="ARBA" id="ARBA00022525"/>
    </source>
</evidence>
<organism evidence="4 5">
    <name type="scientific">Sphingomonas parva</name>
    <dbReference type="NCBI Taxonomy" id="2555898"/>
    <lineage>
        <taxon>Bacteria</taxon>
        <taxon>Pseudomonadati</taxon>
        <taxon>Pseudomonadota</taxon>
        <taxon>Alphaproteobacteria</taxon>
        <taxon>Sphingomonadales</taxon>
        <taxon>Sphingomonadaceae</taxon>
        <taxon>Sphingomonas</taxon>
    </lineage>
</organism>
<dbReference type="SUPFAM" id="SSF51120">
    <property type="entry name" value="beta-Roll"/>
    <property type="match status" value="1"/>
</dbReference>
<comment type="subcellular location">
    <subcellularLocation>
        <location evidence="1">Secreted</location>
    </subcellularLocation>
</comment>
<dbReference type="RefSeq" id="WP_318531718.1">
    <property type="nucleotide sequence ID" value="NZ_SPDV01000109.1"/>
</dbReference>
<gene>
    <name evidence="4" type="ORF">E2493_20910</name>
</gene>
<dbReference type="InterPro" id="IPR011049">
    <property type="entry name" value="Serralysin-like_metalloprot_C"/>
</dbReference>
<reference evidence="4 5" key="1">
    <citation type="submission" date="2019-03" db="EMBL/GenBank/DDBJ databases">
        <title>Genome sequence of Sphingomonas sp. 17J27-24.</title>
        <authorList>
            <person name="Kim M."/>
            <person name="Maeng S."/>
            <person name="Sathiyaraj S."/>
        </authorList>
    </citation>
    <scope>NUCLEOTIDE SEQUENCE [LARGE SCALE GENOMIC DNA]</scope>
    <source>
        <strain evidence="4 5">17J27-24</strain>
    </source>
</reference>
<dbReference type="Proteomes" id="UP000298213">
    <property type="component" value="Unassembled WGS sequence"/>
</dbReference>
<dbReference type="Pfam" id="PF06594">
    <property type="entry name" value="HCBP_related"/>
    <property type="match status" value="1"/>
</dbReference>
<evidence type="ECO:0000313" key="5">
    <source>
        <dbReference type="Proteomes" id="UP000298213"/>
    </source>
</evidence>
<protein>
    <recommendedName>
        <fullName evidence="3">Haemolysin-type calcium binding-related domain-containing protein</fullName>
    </recommendedName>
</protein>
<feature type="domain" description="Haemolysin-type calcium binding-related" evidence="3">
    <location>
        <begin position="37"/>
        <end position="76"/>
    </location>
</feature>
<keyword evidence="5" id="KW-1185">Reference proteome</keyword>
<dbReference type="GO" id="GO:0005509">
    <property type="term" value="F:calcium ion binding"/>
    <property type="evidence" value="ECO:0007669"/>
    <property type="project" value="InterPro"/>
</dbReference>
<evidence type="ECO:0000259" key="3">
    <source>
        <dbReference type="Pfam" id="PF06594"/>
    </source>
</evidence>
<dbReference type="AlphaFoldDB" id="A0A4Y8ZLJ2"/>
<sequence>GDGQDTITDTAGTDRIEFGAGIVAGDVRVRQQGNSALVLDIGSNGDRITLAGALNTAGNAIEEVKFADGTIWTHAQLLAKSMAATGGNDVLYGTSSADVMRGGAGDDSLNALGGNDELWGESGNDSLAGDVGDDLLVGGTGNDALAGAGGNDVYRFDRGDGQDTITDT</sequence>
<evidence type="ECO:0000256" key="1">
    <source>
        <dbReference type="ARBA" id="ARBA00004613"/>
    </source>
</evidence>
<feature type="non-terminal residue" evidence="4">
    <location>
        <position position="1"/>
    </location>
</feature>
<dbReference type="EMBL" id="SPDV01000109">
    <property type="protein sequence ID" value="TFI56297.1"/>
    <property type="molecule type" value="Genomic_DNA"/>
</dbReference>
<proteinExistence type="predicted"/>
<dbReference type="PANTHER" id="PTHR38340">
    <property type="entry name" value="S-LAYER PROTEIN"/>
    <property type="match status" value="1"/>
</dbReference>
<feature type="non-terminal residue" evidence="4">
    <location>
        <position position="168"/>
    </location>
</feature>
<accession>A0A4Y8ZLJ2</accession>
<dbReference type="PANTHER" id="PTHR38340:SF1">
    <property type="entry name" value="S-LAYER PROTEIN"/>
    <property type="match status" value="1"/>
</dbReference>
<dbReference type="Pfam" id="PF00353">
    <property type="entry name" value="HemolysinCabind"/>
    <property type="match status" value="3"/>
</dbReference>
<evidence type="ECO:0000313" key="4">
    <source>
        <dbReference type="EMBL" id="TFI56297.1"/>
    </source>
</evidence>
<dbReference type="Gene3D" id="2.150.10.10">
    <property type="entry name" value="Serralysin-like metalloprotease, C-terminal"/>
    <property type="match status" value="1"/>
</dbReference>
<comment type="caution">
    <text evidence="4">The sequence shown here is derived from an EMBL/GenBank/DDBJ whole genome shotgun (WGS) entry which is preliminary data.</text>
</comment>
<dbReference type="PRINTS" id="PR00313">
    <property type="entry name" value="CABNDNGRPT"/>
</dbReference>
<keyword evidence="2" id="KW-0964">Secreted</keyword>
<dbReference type="GO" id="GO:0005576">
    <property type="term" value="C:extracellular region"/>
    <property type="evidence" value="ECO:0007669"/>
    <property type="project" value="UniProtKB-SubCell"/>
</dbReference>
<dbReference type="InterPro" id="IPR018511">
    <property type="entry name" value="Hemolysin-typ_Ca-bd_CS"/>
</dbReference>